<keyword evidence="2" id="KW-1185">Reference proteome</keyword>
<reference evidence="1" key="2">
    <citation type="submission" date="2020-11" db="EMBL/GenBank/DDBJ databases">
        <authorList>
            <person name="McCartney M.A."/>
            <person name="Auch B."/>
            <person name="Kono T."/>
            <person name="Mallez S."/>
            <person name="Becker A."/>
            <person name="Gohl D.M."/>
            <person name="Silverstein K.A.T."/>
            <person name="Koren S."/>
            <person name="Bechman K.B."/>
            <person name="Herman A."/>
            <person name="Abrahante J.E."/>
            <person name="Garbe J."/>
        </authorList>
    </citation>
    <scope>NUCLEOTIDE SEQUENCE</scope>
    <source>
        <strain evidence="1">Duluth1</strain>
        <tissue evidence="1">Whole animal</tissue>
    </source>
</reference>
<dbReference type="EMBL" id="JAIWYP010000009">
    <property type="protein sequence ID" value="KAH3771686.1"/>
    <property type="molecule type" value="Genomic_DNA"/>
</dbReference>
<name>A0A9D4E3E2_DREPO</name>
<organism evidence="1 2">
    <name type="scientific">Dreissena polymorpha</name>
    <name type="common">Zebra mussel</name>
    <name type="synonym">Mytilus polymorpha</name>
    <dbReference type="NCBI Taxonomy" id="45954"/>
    <lineage>
        <taxon>Eukaryota</taxon>
        <taxon>Metazoa</taxon>
        <taxon>Spiralia</taxon>
        <taxon>Lophotrochozoa</taxon>
        <taxon>Mollusca</taxon>
        <taxon>Bivalvia</taxon>
        <taxon>Autobranchia</taxon>
        <taxon>Heteroconchia</taxon>
        <taxon>Euheterodonta</taxon>
        <taxon>Imparidentia</taxon>
        <taxon>Neoheterodontei</taxon>
        <taxon>Myida</taxon>
        <taxon>Dreissenoidea</taxon>
        <taxon>Dreissenidae</taxon>
        <taxon>Dreissena</taxon>
    </lineage>
</organism>
<reference evidence="1" key="1">
    <citation type="journal article" date="2019" name="bioRxiv">
        <title>The Genome of the Zebra Mussel, Dreissena polymorpha: A Resource for Invasive Species Research.</title>
        <authorList>
            <person name="McCartney M.A."/>
            <person name="Auch B."/>
            <person name="Kono T."/>
            <person name="Mallez S."/>
            <person name="Zhang Y."/>
            <person name="Obille A."/>
            <person name="Becker A."/>
            <person name="Abrahante J.E."/>
            <person name="Garbe J."/>
            <person name="Badalamenti J.P."/>
            <person name="Herman A."/>
            <person name="Mangelson H."/>
            <person name="Liachko I."/>
            <person name="Sullivan S."/>
            <person name="Sone E.D."/>
            <person name="Koren S."/>
            <person name="Silverstein K.A.T."/>
            <person name="Beckman K.B."/>
            <person name="Gohl D.M."/>
        </authorList>
    </citation>
    <scope>NUCLEOTIDE SEQUENCE</scope>
    <source>
        <strain evidence="1">Duluth1</strain>
        <tissue evidence="1">Whole animal</tissue>
    </source>
</reference>
<gene>
    <name evidence="1" type="ORF">DPMN_173014</name>
</gene>
<comment type="caution">
    <text evidence="1">The sequence shown here is derived from an EMBL/GenBank/DDBJ whole genome shotgun (WGS) entry which is preliminary data.</text>
</comment>
<evidence type="ECO:0000313" key="2">
    <source>
        <dbReference type="Proteomes" id="UP000828390"/>
    </source>
</evidence>
<protein>
    <submittedName>
        <fullName evidence="1">Uncharacterized protein</fullName>
    </submittedName>
</protein>
<sequence>MKELDDKLTSLKATVKTDVDNCSRLKHELTRLNDSVNDIVDNRKEELTFIASKKCLEKLRQSETYVKKNSVQVESSLNVQDCQ</sequence>
<dbReference type="AlphaFoldDB" id="A0A9D4E3E2"/>
<proteinExistence type="predicted"/>
<accession>A0A9D4E3E2</accession>
<dbReference type="Proteomes" id="UP000828390">
    <property type="component" value="Unassembled WGS sequence"/>
</dbReference>
<evidence type="ECO:0000313" key="1">
    <source>
        <dbReference type="EMBL" id="KAH3771686.1"/>
    </source>
</evidence>